<evidence type="ECO:0000256" key="1">
    <source>
        <dbReference type="ARBA" id="ARBA00012513"/>
    </source>
</evidence>
<dbReference type="InterPro" id="IPR017441">
    <property type="entry name" value="Protein_kinase_ATP_BS"/>
</dbReference>
<dbReference type="Gene3D" id="3.30.200.20">
    <property type="entry name" value="Phosphorylase Kinase, domain 1"/>
    <property type="match status" value="1"/>
</dbReference>
<dbReference type="Pfam" id="PF00069">
    <property type="entry name" value="Pkinase"/>
    <property type="match status" value="1"/>
</dbReference>
<dbReference type="EMBL" id="JABVEC010000043">
    <property type="protein sequence ID" value="MBC6470521.1"/>
    <property type="molecule type" value="Genomic_DNA"/>
</dbReference>
<sequence length="456" mass="49830">MGAEEGILLAKRYRLLSIVGRGGMGTVWRAHDETLGRDVAVKEVALPEQLADGGRLLRRRLMAEARATVALSHPGVITVYDVVEEDGRPWIVMELLRARSLQQMIDQDGPLEPGRVAEIGRSVLSVLRAAHAAGILHRDVKPSNVLLTEDGRVVLTDFGLAISKREGASPRFRGVEGSPPYVSPEQVRGDSITEASDLWSLGATMYTAVEGHSPYGRRDPLASLIALLIEAYRPPLHAGPLRPVIDGLLTKNPACRMSAERAGRLLDRAVSHSRPPWCRARLQAGALACVMILAAVVAMVGAWSSRWNSVGTGETVSVIDASGRGTISYRGPGFSVDVPADWLRVMRSDGVYWYDPHASHHLRISRAPGDPLHGLKEAEKRGLAAGTFPGYRKLRLEAAPELGPNAAEWEFTWDQGRLRGLDARVSGHDIFFVGLDDHWTPSQRRFDAILQSIQTF</sequence>
<dbReference type="PANTHER" id="PTHR43289">
    <property type="entry name" value="MITOGEN-ACTIVATED PROTEIN KINASE KINASE KINASE 20-RELATED"/>
    <property type="match status" value="1"/>
</dbReference>
<dbReference type="PROSITE" id="PS00107">
    <property type="entry name" value="PROTEIN_KINASE_ATP"/>
    <property type="match status" value="1"/>
</dbReference>
<dbReference type="EC" id="2.7.11.1" evidence="1"/>
<keyword evidence="4 7" id="KW-0547">Nucleotide-binding</keyword>
<dbReference type="Gene3D" id="1.10.510.10">
    <property type="entry name" value="Transferase(Phosphotransferase) domain 1"/>
    <property type="match status" value="1"/>
</dbReference>
<name>A0ABR7M091_9ACTN</name>
<feature type="domain" description="Protein kinase" evidence="8">
    <location>
        <begin position="13"/>
        <end position="270"/>
    </location>
</feature>
<organism evidence="9 10">
    <name type="scientific">Actinomadura alba</name>
    <dbReference type="NCBI Taxonomy" id="406431"/>
    <lineage>
        <taxon>Bacteria</taxon>
        <taxon>Bacillati</taxon>
        <taxon>Actinomycetota</taxon>
        <taxon>Actinomycetes</taxon>
        <taxon>Streptosporangiales</taxon>
        <taxon>Thermomonosporaceae</taxon>
        <taxon>Actinomadura</taxon>
    </lineage>
</organism>
<keyword evidence="10" id="KW-1185">Reference proteome</keyword>
<dbReference type="PANTHER" id="PTHR43289:SF6">
    <property type="entry name" value="SERINE_THREONINE-PROTEIN KINASE NEKL-3"/>
    <property type="match status" value="1"/>
</dbReference>
<evidence type="ECO:0000256" key="7">
    <source>
        <dbReference type="PROSITE-ProRule" id="PRU10141"/>
    </source>
</evidence>
<evidence type="ECO:0000313" key="9">
    <source>
        <dbReference type="EMBL" id="MBC6470521.1"/>
    </source>
</evidence>
<dbReference type="Proteomes" id="UP000805614">
    <property type="component" value="Unassembled WGS sequence"/>
</dbReference>
<dbReference type="PROSITE" id="PS00108">
    <property type="entry name" value="PROTEIN_KINASE_ST"/>
    <property type="match status" value="1"/>
</dbReference>
<keyword evidence="5 9" id="KW-0418">Kinase</keyword>
<protein>
    <recommendedName>
        <fullName evidence="1">non-specific serine/threonine protein kinase</fullName>
        <ecNumber evidence="1">2.7.11.1</ecNumber>
    </recommendedName>
</protein>
<keyword evidence="6 7" id="KW-0067">ATP-binding</keyword>
<evidence type="ECO:0000256" key="6">
    <source>
        <dbReference type="ARBA" id="ARBA00022840"/>
    </source>
</evidence>
<evidence type="ECO:0000256" key="5">
    <source>
        <dbReference type="ARBA" id="ARBA00022777"/>
    </source>
</evidence>
<evidence type="ECO:0000313" key="10">
    <source>
        <dbReference type="Proteomes" id="UP000805614"/>
    </source>
</evidence>
<comment type="caution">
    <text evidence="9">The sequence shown here is derived from an EMBL/GenBank/DDBJ whole genome shotgun (WGS) entry which is preliminary data.</text>
</comment>
<feature type="binding site" evidence="7">
    <location>
        <position position="42"/>
    </location>
    <ligand>
        <name>ATP</name>
        <dbReference type="ChEBI" id="CHEBI:30616"/>
    </ligand>
</feature>
<keyword evidence="3" id="KW-0808">Transferase</keyword>
<dbReference type="InterPro" id="IPR000719">
    <property type="entry name" value="Prot_kinase_dom"/>
</dbReference>
<keyword evidence="2 9" id="KW-0723">Serine/threonine-protein kinase</keyword>
<evidence type="ECO:0000256" key="2">
    <source>
        <dbReference type="ARBA" id="ARBA00022527"/>
    </source>
</evidence>
<accession>A0ABR7M091</accession>
<dbReference type="SMART" id="SM00220">
    <property type="entry name" value="S_TKc"/>
    <property type="match status" value="1"/>
</dbReference>
<dbReference type="SUPFAM" id="SSF56112">
    <property type="entry name" value="Protein kinase-like (PK-like)"/>
    <property type="match status" value="1"/>
</dbReference>
<gene>
    <name evidence="9" type="ORF">HKK74_34285</name>
</gene>
<dbReference type="PROSITE" id="PS50011">
    <property type="entry name" value="PROTEIN_KINASE_DOM"/>
    <property type="match status" value="1"/>
</dbReference>
<evidence type="ECO:0000256" key="4">
    <source>
        <dbReference type="ARBA" id="ARBA00022741"/>
    </source>
</evidence>
<evidence type="ECO:0000259" key="8">
    <source>
        <dbReference type="PROSITE" id="PS50011"/>
    </source>
</evidence>
<dbReference type="InterPro" id="IPR011009">
    <property type="entry name" value="Kinase-like_dom_sf"/>
</dbReference>
<dbReference type="RefSeq" id="WP_187247566.1">
    <property type="nucleotide sequence ID" value="NZ_BAAAOK010000003.1"/>
</dbReference>
<dbReference type="InterPro" id="IPR008271">
    <property type="entry name" value="Ser/Thr_kinase_AS"/>
</dbReference>
<proteinExistence type="predicted"/>
<evidence type="ECO:0000256" key="3">
    <source>
        <dbReference type="ARBA" id="ARBA00022679"/>
    </source>
</evidence>
<reference evidence="9 10" key="1">
    <citation type="submission" date="2020-06" db="EMBL/GenBank/DDBJ databases">
        <title>Actinomadura xiongansis sp. nov., isolated from soil of Baiyangdian.</title>
        <authorList>
            <person name="Zhang X."/>
        </authorList>
    </citation>
    <scope>NUCLEOTIDE SEQUENCE [LARGE SCALE GENOMIC DNA]</scope>
    <source>
        <strain evidence="9 10">HBUM206468</strain>
    </source>
</reference>
<dbReference type="CDD" id="cd14014">
    <property type="entry name" value="STKc_PknB_like"/>
    <property type="match status" value="1"/>
</dbReference>
<dbReference type="GO" id="GO:0004674">
    <property type="term" value="F:protein serine/threonine kinase activity"/>
    <property type="evidence" value="ECO:0007669"/>
    <property type="project" value="UniProtKB-KW"/>
</dbReference>